<evidence type="ECO:0000313" key="1">
    <source>
        <dbReference type="EMBL" id="AFK40106.1"/>
    </source>
</evidence>
<name>I3SIL4_LOTJA</name>
<organism evidence="1">
    <name type="scientific">Lotus japonicus</name>
    <name type="common">Lotus corniculatus var. japonicus</name>
    <dbReference type="NCBI Taxonomy" id="34305"/>
    <lineage>
        <taxon>Eukaryota</taxon>
        <taxon>Viridiplantae</taxon>
        <taxon>Streptophyta</taxon>
        <taxon>Embryophyta</taxon>
        <taxon>Tracheophyta</taxon>
        <taxon>Spermatophyta</taxon>
        <taxon>Magnoliopsida</taxon>
        <taxon>eudicotyledons</taxon>
        <taxon>Gunneridae</taxon>
        <taxon>Pentapetalae</taxon>
        <taxon>rosids</taxon>
        <taxon>fabids</taxon>
        <taxon>Fabales</taxon>
        <taxon>Fabaceae</taxon>
        <taxon>Papilionoideae</taxon>
        <taxon>50 kb inversion clade</taxon>
        <taxon>NPAAA clade</taxon>
        <taxon>Hologalegina</taxon>
        <taxon>robinioid clade</taxon>
        <taxon>Loteae</taxon>
        <taxon>Lotus</taxon>
    </lineage>
</organism>
<reference evidence="1" key="1">
    <citation type="submission" date="2012-05" db="EMBL/GenBank/DDBJ databases">
        <authorList>
            <person name="Krishnakumar V."/>
            <person name="Cheung F."/>
            <person name="Xiao Y."/>
            <person name="Chan A."/>
            <person name="Moskal W.A."/>
            <person name="Town C.D."/>
        </authorList>
    </citation>
    <scope>NUCLEOTIDE SEQUENCE</scope>
</reference>
<accession>I3SIL4</accession>
<dbReference type="AlphaFoldDB" id="I3SIL4"/>
<dbReference type="EMBL" id="BT140311">
    <property type="protein sequence ID" value="AFK40106.1"/>
    <property type="molecule type" value="mRNA"/>
</dbReference>
<sequence>MLFASYGIPYLFKDCIVFLPRLVFKFRNKKSSVGFPSM</sequence>
<protein>
    <submittedName>
        <fullName evidence="1">Uncharacterized protein</fullName>
    </submittedName>
</protein>
<proteinExistence type="evidence at transcript level"/>